<dbReference type="GO" id="GO:0008810">
    <property type="term" value="F:cellulase activity"/>
    <property type="evidence" value="ECO:0007669"/>
    <property type="project" value="UniProtKB-EC"/>
</dbReference>
<evidence type="ECO:0000313" key="11">
    <source>
        <dbReference type="EMBL" id="NDL61687.1"/>
    </source>
</evidence>
<accession>A0A845SE85</accession>
<evidence type="ECO:0000256" key="9">
    <source>
        <dbReference type="RuleBase" id="RU361167"/>
    </source>
</evidence>
<evidence type="ECO:0000256" key="3">
    <source>
        <dbReference type="ARBA" id="ARBA00022729"/>
    </source>
</evidence>
<dbReference type="InterPro" id="IPR008928">
    <property type="entry name" value="6-hairpin_glycosidase_sf"/>
</dbReference>
<feature type="chain" id="PRO_5033041981" description="Glucanase" evidence="10">
    <location>
        <begin position="23"/>
        <end position="335"/>
    </location>
</feature>
<dbReference type="Proteomes" id="UP000461443">
    <property type="component" value="Unassembled WGS sequence"/>
</dbReference>
<evidence type="ECO:0000256" key="5">
    <source>
        <dbReference type="ARBA" id="ARBA00023001"/>
    </source>
</evidence>
<keyword evidence="12" id="KW-1185">Reference proteome</keyword>
<evidence type="ECO:0000256" key="1">
    <source>
        <dbReference type="ARBA" id="ARBA00000966"/>
    </source>
</evidence>
<name>A0A845SE85_9GAMM</name>
<keyword evidence="5" id="KW-0136">Cellulose degradation</keyword>
<evidence type="ECO:0000256" key="4">
    <source>
        <dbReference type="ARBA" id="ARBA00022801"/>
    </source>
</evidence>
<dbReference type="Gene3D" id="1.50.10.10">
    <property type="match status" value="1"/>
</dbReference>
<dbReference type="SUPFAM" id="SSF48208">
    <property type="entry name" value="Six-hairpin glycosidases"/>
    <property type="match status" value="1"/>
</dbReference>
<evidence type="ECO:0000256" key="8">
    <source>
        <dbReference type="PROSITE-ProRule" id="PRU10058"/>
    </source>
</evidence>
<comment type="similarity">
    <text evidence="2 9">Belongs to the glycosyl hydrolase 8 (cellulase D) family.</text>
</comment>
<dbReference type="AlphaFoldDB" id="A0A845SE85"/>
<evidence type="ECO:0000256" key="7">
    <source>
        <dbReference type="ARBA" id="ARBA00023326"/>
    </source>
</evidence>
<dbReference type="PRINTS" id="PR00735">
    <property type="entry name" value="GLHYDRLASE8"/>
</dbReference>
<protein>
    <recommendedName>
        <fullName evidence="9">Glucanase</fullName>
        <ecNumber evidence="9">3.2.1.-</ecNumber>
    </recommendedName>
</protein>
<keyword evidence="7 9" id="KW-0119">Carbohydrate metabolism</keyword>
<proteinExistence type="inferred from homology"/>
<feature type="active site" description="Nucleophile" evidence="8">
    <location>
        <position position="110"/>
    </location>
</feature>
<sequence length="335" mass="37656">MKFLYRLLFSVSLAIAACSANAGESAWQQYKRAFVSPDGRVIDTGNHDISHSEGQGFGMLLAVFNDDKPAFDHIWSWTRQTLYRDDVGLFAWRYEPQAKVPIADANTASDGDTLIAWALLMAGQKWNDKRYLLVSSLIQTSLINHAIVSFGGYTVMLPGVDGFTHPGRVTLNPSYFIFPAWRDFYQSSHNEIWQTLINSGRLQLINMRFGDDGLPTDWVDLDQAGQFSPAVGWPPRFSFDAVRIPLYLSWAGIADDTMAPYIKYWSKYSRGVAPAWIDVVKNQTAEYAMTTGMLAVRDLILAGKAPIAATLARDEDYYSASLHLLAFYAQHRRVE</sequence>
<keyword evidence="4 9" id="KW-0378">Hydrolase</keyword>
<dbReference type="InterPro" id="IPR012341">
    <property type="entry name" value="6hp_glycosidase-like_sf"/>
</dbReference>
<gene>
    <name evidence="11" type="ORF">GRH90_02780</name>
</gene>
<reference evidence="11 12" key="1">
    <citation type="submission" date="2019-12" db="EMBL/GenBank/DDBJ databases">
        <authorList>
            <person name="Lee S.D."/>
        </authorList>
    </citation>
    <scope>NUCLEOTIDE SEQUENCE [LARGE SCALE GENOMIC DNA]</scope>
    <source>
        <strain evidence="11 12">SAP-6</strain>
    </source>
</reference>
<evidence type="ECO:0000256" key="6">
    <source>
        <dbReference type="ARBA" id="ARBA00023295"/>
    </source>
</evidence>
<dbReference type="InterPro" id="IPR002037">
    <property type="entry name" value="Glyco_hydro_8"/>
</dbReference>
<organism evidence="11 12">
    <name type="scientific">Acerihabitans arboris</name>
    <dbReference type="NCBI Taxonomy" id="2691583"/>
    <lineage>
        <taxon>Bacteria</taxon>
        <taxon>Pseudomonadati</taxon>
        <taxon>Pseudomonadota</taxon>
        <taxon>Gammaproteobacteria</taxon>
        <taxon>Enterobacterales</taxon>
        <taxon>Pectobacteriaceae</taxon>
        <taxon>Acerihabitans</taxon>
    </lineage>
</organism>
<keyword evidence="7 9" id="KW-0624">Polysaccharide degradation</keyword>
<evidence type="ECO:0000256" key="2">
    <source>
        <dbReference type="ARBA" id="ARBA00009209"/>
    </source>
</evidence>
<comment type="caution">
    <text evidence="11">The sequence shown here is derived from an EMBL/GenBank/DDBJ whole genome shotgun (WGS) entry which is preliminary data.</text>
</comment>
<dbReference type="RefSeq" id="WP_162364375.1">
    <property type="nucleotide sequence ID" value="NZ_WUBS01000002.1"/>
</dbReference>
<keyword evidence="3 10" id="KW-0732">Signal</keyword>
<dbReference type="Pfam" id="PF01270">
    <property type="entry name" value="Glyco_hydro_8"/>
    <property type="match status" value="1"/>
</dbReference>
<evidence type="ECO:0000256" key="10">
    <source>
        <dbReference type="SAM" id="SignalP"/>
    </source>
</evidence>
<dbReference type="PROSITE" id="PS51257">
    <property type="entry name" value="PROKAR_LIPOPROTEIN"/>
    <property type="match status" value="1"/>
</dbReference>
<keyword evidence="6 9" id="KW-0326">Glycosidase</keyword>
<dbReference type="PROSITE" id="PS00812">
    <property type="entry name" value="GLYCOSYL_HYDROL_F8"/>
    <property type="match status" value="1"/>
</dbReference>
<feature type="signal peptide" evidence="10">
    <location>
        <begin position="1"/>
        <end position="22"/>
    </location>
</feature>
<reference evidence="11 12" key="2">
    <citation type="submission" date="2020-02" db="EMBL/GenBank/DDBJ databases">
        <title>The new genus of Enterobacteriales.</title>
        <authorList>
            <person name="Kim I.S."/>
        </authorList>
    </citation>
    <scope>NUCLEOTIDE SEQUENCE [LARGE SCALE GENOMIC DNA]</scope>
    <source>
        <strain evidence="11 12">SAP-6</strain>
    </source>
</reference>
<dbReference type="EC" id="3.2.1.-" evidence="9"/>
<dbReference type="EMBL" id="WUBS01000002">
    <property type="protein sequence ID" value="NDL61687.1"/>
    <property type="molecule type" value="Genomic_DNA"/>
</dbReference>
<dbReference type="InterPro" id="IPR019834">
    <property type="entry name" value="Glyco_hydro_8_CS"/>
</dbReference>
<dbReference type="GO" id="GO:0030245">
    <property type="term" value="P:cellulose catabolic process"/>
    <property type="evidence" value="ECO:0007669"/>
    <property type="project" value="UniProtKB-KW"/>
</dbReference>
<evidence type="ECO:0000313" key="12">
    <source>
        <dbReference type="Proteomes" id="UP000461443"/>
    </source>
</evidence>
<comment type="catalytic activity">
    <reaction evidence="1">
        <text>Endohydrolysis of (1-&gt;4)-beta-D-glucosidic linkages in cellulose, lichenin and cereal beta-D-glucans.</text>
        <dbReference type="EC" id="3.2.1.4"/>
    </reaction>
</comment>